<feature type="non-terminal residue" evidence="2">
    <location>
        <position position="1"/>
    </location>
</feature>
<reference evidence="2" key="1">
    <citation type="submission" date="2018-05" db="EMBL/GenBank/DDBJ databases">
        <title>Draft genome of Mucuna pruriens seed.</title>
        <authorList>
            <person name="Nnadi N.E."/>
            <person name="Vos R."/>
            <person name="Hasami M.H."/>
            <person name="Devisetty U.K."/>
            <person name="Aguiy J.C."/>
        </authorList>
    </citation>
    <scope>NUCLEOTIDE SEQUENCE [LARGE SCALE GENOMIC DNA]</scope>
    <source>
        <strain evidence="2">JCA_2017</strain>
    </source>
</reference>
<evidence type="ECO:0000313" key="3">
    <source>
        <dbReference type="Proteomes" id="UP000257109"/>
    </source>
</evidence>
<dbReference type="EMBL" id="QJKJ01000103">
    <property type="protein sequence ID" value="RDY14237.1"/>
    <property type="molecule type" value="Genomic_DNA"/>
</dbReference>
<keyword evidence="3" id="KW-1185">Reference proteome</keyword>
<evidence type="ECO:0000256" key="1">
    <source>
        <dbReference type="SAM" id="MobiDB-lite"/>
    </source>
</evidence>
<feature type="compositionally biased region" description="Basic and acidic residues" evidence="1">
    <location>
        <begin position="1"/>
        <end position="16"/>
    </location>
</feature>
<proteinExistence type="predicted"/>
<dbReference type="AlphaFoldDB" id="A0A371IGP4"/>
<comment type="caution">
    <text evidence="2">The sequence shown here is derived from an EMBL/GenBank/DDBJ whole genome shotgun (WGS) entry which is preliminary data.</text>
</comment>
<gene>
    <name evidence="2" type="ORF">CR513_00724</name>
</gene>
<accession>A0A371IGP4</accession>
<feature type="region of interest" description="Disordered" evidence="1">
    <location>
        <begin position="1"/>
        <end position="26"/>
    </location>
</feature>
<organism evidence="2 3">
    <name type="scientific">Mucuna pruriens</name>
    <name type="common">Velvet bean</name>
    <name type="synonym">Dolichos pruriens</name>
    <dbReference type="NCBI Taxonomy" id="157652"/>
    <lineage>
        <taxon>Eukaryota</taxon>
        <taxon>Viridiplantae</taxon>
        <taxon>Streptophyta</taxon>
        <taxon>Embryophyta</taxon>
        <taxon>Tracheophyta</taxon>
        <taxon>Spermatophyta</taxon>
        <taxon>Magnoliopsida</taxon>
        <taxon>eudicotyledons</taxon>
        <taxon>Gunneridae</taxon>
        <taxon>Pentapetalae</taxon>
        <taxon>rosids</taxon>
        <taxon>fabids</taxon>
        <taxon>Fabales</taxon>
        <taxon>Fabaceae</taxon>
        <taxon>Papilionoideae</taxon>
        <taxon>50 kb inversion clade</taxon>
        <taxon>NPAAA clade</taxon>
        <taxon>indigoferoid/millettioid clade</taxon>
        <taxon>Phaseoleae</taxon>
        <taxon>Mucuna</taxon>
    </lineage>
</organism>
<name>A0A371IGP4_MUCPR</name>
<protein>
    <submittedName>
        <fullName evidence="2">Uncharacterized protein</fullName>
    </submittedName>
</protein>
<evidence type="ECO:0000313" key="2">
    <source>
        <dbReference type="EMBL" id="RDY14237.1"/>
    </source>
</evidence>
<dbReference type="Proteomes" id="UP000257109">
    <property type="component" value="Unassembled WGS sequence"/>
</dbReference>
<sequence length="59" mass="6469">MLDKNTDRVRLQRDPQGDLWIPLGRPHHGGISTQSRLLLADDEGGLSTIRLQLPAVSGP</sequence>